<accession>F5R881</accession>
<comment type="caution">
    <text evidence="1">The sequence shown here is derived from an EMBL/GenBank/DDBJ whole genome shotgun (WGS) entry which is preliminary data.</text>
</comment>
<organism evidence="1 2">
    <name type="scientific">Methyloversatilis universalis (strain ATCC BAA-1314 / DSM 25237 / JCM 13912 / CCUG 52030 / FAM5)</name>
    <dbReference type="NCBI Taxonomy" id="1000565"/>
    <lineage>
        <taxon>Bacteria</taxon>
        <taxon>Pseudomonadati</taxon>
        <taxon>Pseudomonadota</taxon>
        <taxon>Betaproteobacteria</taxon>
        <taxon>Nitrosomonadales</taxon>
        <taxon>Sterolibacteriaceae</taxon>
        <taxon>Methyloversatilis</taxon>
    </lineage>
</organism>
<evidence type="ECO:0000313" key="2">
    <source>
        <dbReference type="Proteomes" id="UP000005019"/>
    </source>
</evidence>
<reference evidence="1 2" key="1">
    <citation type="journal article" date="2011" name="J. Bacteriol.">
        <title>Genome sequence of Methyloversatilis universalis FAM5T, a methylotrophic representative of the order Rhodocyclales.</title>
        <authorList>
            <person name="Kittichotirat W."/>
            <person name="Good N.M."/>
            <person name="Hall R."/>
            <person name="Bringel F."/>
            <person name="Lajus A."/>
            <person name="Medigue C."/>
            <person name="Smalley N.E."/>
            <person name="Beck D."/>
            <person name="Bumgarner R."/>
            <person name="Vuilleumier S."/>
            <person name="Kalyuzhnaya M.G."/>
        </authorList>
    </citation>
    <scope>NUCLEOTIDE SEQUENCE [LARGE SCALE GENOMIC DNA]</scope>
    <source>
        <strain evidence="2">ATCC BAA-1314 / JCM 13912 / FAM5</strain>
    </source>
</reference>
<dbReference type="STRING" id="1000565.METUNv1_00517"/>
<protein>
    <submittedName>
        <fullName evidence="1">Uncharacterized protein</fullName>
    </submittedName>
</protein>
<dbReference type="AlphaFoldDB" id="F5R881"/>
<dbReference type="RefSeq" id="WP_008058521.1">
    <property type="nucleotide sequence ID" value="NZ_AFHG01000029.1"/>
</dbReference>
<gene>
    <name evidence="1" type="ORF">METUNv1_00517</name>
</gene>
<name>F5R881_METUF</name>
<proteinExistence type="predicted"/>
<keyword evidence="2" id="KW-1185">Reference proteome</keyword>
<dbReference type="Proteomes" id="UP000005019">
    <property type="component" value="Unassembled WGS sequence"/>
</dbReference>
<evidence type="ECO:0000313" key="1">
    <source>
        <dbReference type="EMBL" id="EGK73339.1"/>
    </source>
</evidence>
<dbReference type="EMBL" id="AFHG01000029">
    <property type="protein sequence ID" value="EGK73339.1"/>
    <property type="molecule type" value="Genomic_DNA"/>
</dbReference>
<sequence length="87" mass="9509">MNAPGTLHNPFLFEPDNRTPVTVMLDPATATRLEAAMAEHRETHPHADDDALCDLIFSTGLHCFEQALKGMRTATTCPEGSTHAEHP</sequence>